<keyword evidence="3" id="KW-1185">Reference proteome</keyword>
<dbReference type="AlphaFoldDB" id="A0A9X9LUN4"/>
<feature type="non-terminal residue" evidence="2">
    <location>
        <position position="295"/>
    </location>
</feature>
<evidence type="ECO:0000313" key="3">
    <source>
        <dbReference type="Proteomes" id="UP000269945"/>
    </source>
</evidence>
<dbReference type="EMBL" id="CYRY02019448">
    <property type="protein sequence ID" value="VCW96787.1"/>
    <property type="molecule type" value="Genomic_DNA"/>
</dbReference>
<comment type="caution">
    <text evidence="2">The sequence shown here is derived from an EMBL/GenBank/DDBJ whole genome shotgun (WGS) entry which is preliminary data.</text>
</comment>
<evidence type="ECO:0000313" key="2">
    <source>
        <dbReference type="EMBL" id="VCW96787.1"/>
    </source>
</evidence>
<organism evidence="2 3">
    <name type="scientific">Gulo gulo</name>
    <name type="common">Wolverine</name>
    <name type="synonym">Gluton</name>
    <dbReference type="NCBI Taxonomy" id="48420"/>
    <lineage>
        <taxon>Eukaryota</taxon>
        <taxon>Metazoa</taxon>
        <taxon>Chordata</taxon>
        <taxon>Craniata</taxon>
        <taxon>Vertebrata</taxon>
        <taxon>Euteleostomi</taxon>
        <taxon>Mammalia</taxon>
        <taxon>Eutheria</taxon>
        <taxon>Laurasiatheria</taxon>
        <taxon>Carnivora</taxon>
        <taxon>Caniformia</taxon>
        <taxon>Musteloidea</taxon>
        <taxon>Mustelidae</taxon>
        <taxon>Guloninae</taxon>
        <taxon>Gulo</taxon>
    </lineage>
</organism>
<dbReference type="Proteomes" id="UP000269945">
    <property type="component" value="Unassembled WGS sequence"/>
</dbReference>
<accession>A0A9X9LUN4</accession>
<reference evidence="2 3" key="1">
    <citation type="submission" date="2018-10" db="EMBL/GenBank/DDBJ databases">
        <authorList>
            <person name="Ekblom R."/>
            <person name="Jareborg N."/>
        </authorList>
    </citation>
    <scope>NUCLEOTIDE SEQUENCE [LARGE SCALE GENOMIC DNA]</scope>
    <source>
        <tissue evidence="2">Muscle</tissue>
    </source>
</reference>
<sequence length="295" mass="31934">DHSEDGQGHGLLPILAAPSPPGLFCQLSAQGDEVGEDGHHINDVHDVPRELCFAGAGEEAYQQLESEPDDTRGLYNEEGVSQSPRQERCHRRARGRRQRPAAIGPPGGPKRLVGHWGMAEKLPFIPELRQGLQAEGDDGYKNDQDGDDGDAPRGPRAFWIFKDKPHLALELVSGQRLLLFFNETLVLPEALHGLVPQLVEADLICEHVQGDVDRPPQAAPGLVVVEDAIEAGPVAVEEVLVPQGVEVAQALGRVPQEGIRELRQGAQLRLEAQPGDVDQDALMHLVLRHAQGGVA</sequence>
<gene>
    <name evidence="2" type="ORF">BN2614_LOCUS2</name>
</gene>
<proteinExistence type="predicted"/>
<protein>
    <submittedName>
        <fullName evidence="2">Uncharacterized protein</fullName>
    </submittedName>
</protein>
<feature type="region of interest" description="Disordered" evidence="1">
    <location>
        <begin position="64"/>
        <end position="110"/>
    </location>
</feature>
<feature type="region of interest" description="Disordered" evidence="1">
    <location>
        <begin position="134"/>
        <end position="156"/>
    </location>
</feature>
<evidence type="ECO:0000256" key="1">
    <source>
        <dbReference type="SAM" id="MobiDB-lite"/>
    </source>
</evidence>
<feature type="non-terminal residue" evidence="2">
    <location>
        <position position="1"/>
    </location>
</feature>
<name>A0A9X9LUN4_GULGU</name>
<feature type="compositionally biased region" description="Basic residues" evidence="1">
    <location>
        <begin position="88"/>
        <end position="99"/>
    </location>
</feature>